<evidence type="ECO:0000256" key="8">
    <source>
        <dbReference type="RuleBase" id="RU363064"/>
    </source>
</evidence>
<dbReference type="PROSITE" id="PS00873">
    <property type="entry name" value="NA_ALANINE_SYMP"/>
    <property type="match status" value="1"/>
</dbReference>
<keyword evidence="3 8" id="KW-0813">Transport</keyword>
<proteinExistence type="inferred from homology"/>
<protein>
    <submittedName>
        <fullName evidence="9">Amino acid carrier protein</fullName>
    </submittedName>
</protein>
<dbReference type="EMBL" id="QUAJ01000025">
    <property type="protein sequence ID" value="REI40043.1"/>
    <property type="molecule type" value="Genomic_DNA"/>
</dbReference>
<dbReference type="PANTHER" id="PTHR30330">
    <property type="entry name" value="AGSS FAMILY TRANSPORTER, SODIUM-ALANINE"/>
    <property type="match status" value="1"/>
</dbReference>
<keyword evidence="7 8" id="KW-0472">Membrane</keyword>
<keyword evidence="8" id="KW-0769">Symport</keyword>
<dbReference type="NCBIfam" id="TIGR00835">
    <property type="entry name" value="agcS"/>
    <property type="match status" value="1"/>
</dbReference>
<dbReference type="RefSeq" id="WP_114643180.1">
    <property type="nucleotide sequence ID" value="NZ_JAACIO010000017.1"/>
</dbReference>
<organism evidence="9 10">
    <name type="scientific">Psychrilyobacter piezotolerans</name>
    <dbReference type="NCBI Taxonomy" id="2293438"/>
    <lineage>
        <taxon>Bacteria</taxon>
        <taxon>Fusobacteriati</taxon>
        <taxon>Fusobacteriota</taxon>
        <taxon>Fusobacteriia</taxon>
        <taxon>Fusobacteriales</taxon>
        <taxon>Fusobacteriaceae</taxon>
        <taxon>Psychrilyobacter</taxon>
    </lineage>
</organism>
<comment type="similarity">
    <text evidence="2 8">Belongs to the alanine or glycine:cation symporter (AGCS) (TC 2.A.25) family.</text>
</comment>
<feature type="transmembrane region" description="Helical" evidence="8">
    <location>
        <begin position="204"/>
        <end position="225"/>
    </location>
</feature>
<evidence type="ECO:0000256" key="5">
    <source>
        <dbReference type="ARBA" id="ARBA00022692"/>
    </source>
</evidence>
<evidence type="ECO:0000256" key="4">
    <source>
        <dbReference type="ARBA" id="ARBA00022475"/>
    </source>
</evidence>
<keyword evidence="6 8" id="KW-1133">Transmembrane helix</keyword>
<feature type="transmembrane region" description="Helical" evidence="8">
    <location>
        <begin position="62"/>
        <end position="86"/>
    </location>
</feature>
<keyword evidence="5 8" id="KW-0812">Transmembrane</keyword>
<sequence>MGQAVDFLNGIIWSPVLVYLLLATGLYFSFATRFMQIRHLKEMVRLLFGGQESEQGVSSFQAFALAVSGRVGTGNIAGVATAIALGGPGALFWMWVIAFLGAGSAYVESALAQIYKVEIDGQYRGGPSYYIEKGLGIKWYAVLFAISSVIAMGFLLPGVQANSIATGVETAFGLSPYITGGIIVALLGIIIFGGVHRMGKAAEILVPFMAGAYILVALIIIVVNIAQLPAVFMLIFKSAFGVDAAFGGIIGMAISWGVKRGIYSNEAGQGTGPMAAGAAEVSHPAKQGLVQAFSVYIDTLFVCSATGFMILLTGAYNVHDKVGGYIVEYIPGVEYGPAYTQMAVDSFIPGFGSKFVAIALFLFAFTTLMAYYYYAETCIIYLFRGSHHHKLVVNLMRFALLAAIYYGAIKTASLAWGMGDVGVGLMAWLNIIAIILLRKPALQSLKDYEEQKAQGVDPQYDSIKLGVKNAEFWEGGYKHHPDYKKHHHNL</sequence>
<evidence type="ECO:0000256" key="1">
    <source>
        <dbReference type="ARBA" id="ARBA00004651"/>
    </source>
</evidence>
<dbReference type="Pfam" id="PF01235">
    <property type="entry name" value="Na_Ala_symp"/>
    <property type="match status" value="1"/>
</dbReference>
<comment type="subcellular location">
    <subcellularLocation>
        <location evidence="1 8">Cell membrane</location>
        <topology evidence="1 8">Multi-pass membrane protein</topology>
    </subcellularLocation>
</comment>
<feature type="transmembrane region" description="Helical" evidence="8">
    <location>
        <begin position="355"/>
        <end position="375"/>
    </location>
</feature>
<dbReference type="PANTHER" id="PTHR30330:SF7">
    <property type="entry name" value="SODIUM_PROTON-DEPENDENT ALANINE CARRIER PROTEIN YRBD-RELATED"/>
    <property type="match status" value="1"/>
</dbReference>
<evidence type="ECO:0000256" key="2">
    <source>
        <dbReference type="ARBA" id="ARBA00009261"/>
    </source>
</evidence>
<evidence type="ECO:0000313" key="9">
    <source>
        <dbReference type="EMBL" id="REI40043.1"/>
    </source>
</evidence>
<accession>A0ABX9KED6</accession>
<keyword evidence="10" id="KW-1185">Reference proteome</keyword>
<dbReference type="Proteomes" id="UP000263486">
    <property type="component" value="Unassembled WGS sequence"/>
</dbReference>
<evidence type="ECO:0000256" key="3">
    <source>
        <dbReference type="ARBA" id="ARBA00022448"/>
    </source>
</evidence>
<evidence type="ECO:0000256" key="6">
    <source>
        <dbReference type="ARBA" id="ARBA00022989"/>
    </source>
</evidence>
<reference evidence="9 10" key="1">
    <citation type="submission" date="2018-08" db="EMBL/GenBank/DDBJ databases">
        <title>Draft genome sequence of Psychrilyobacter sp. strain SD5 isolated from Black Sea water.</title>
        <authorList>
            <person name="Yadav S."/>
            <person name="Villanueva L."/>
            <person name="Damste J.S.S."/>
        </authorList>
    </citation>
    <scope>NUCLEOTIDE SEQUENCE [LARGE SCALE GENOMIC DNA]</scope>
    <source>
        <strain evidence="9 10">SD5</strain>
    </source>
</reference>
<keyword evidence="4 8" id="KW-1003">Cell membrane</keyword>
<evidence type="ECO:0000256" key="7">
    <source>
        <dbReference type="ARBA" id="ARBA00023136"/>
    </source>
</evidence>
<feature type="transmembrane region" description="Helical" evidence="8">
    <location>
        <begin position="136"/>
        <end position="159"/>
    </location>
</feature>
<feature type="transmembrane region" description="Helical" evidence="8">
    <location>
        <begin position="414"/>
        <end position="437"/>
    </location>
</feature>
<feature type="transmembrane region" description="Helical" evidence="8">
    <location>
        <begin position="295"/>
        <end position="316"/>
    </location>
</feature>
<name>A0ABX9KED6_9FUSO</name>
<comment type="caution">
    <text evidence="9">The sequence shown here is derived from an EMBL/GenBank/DDBJ whole genome shotgun (WGS) entry which is preliminary data.</text>
</comment>
<evidence type="ECO:0000313" key="10">
    <source>
        <dbReference type="Proteomes" id="UP000263486"/>
    </source>
</evidence>
<gene>
    <name evidence="9" type="ORF">DYH56_12335</name>
</gene>
<feature type="transmembrane region" description="Helical" evidence="8">
    <location>
        <begin position="12"/>
        <end position="35"/>
    </location>
</feature>
<feature type="transmembrane region" description="Helical" evidence="8">
    <location>
        <begin position="171"/>
        <end position="192"/>
    </location>
</feature>
<dbReference type="InterPro" id="IPR001463">
    <property type="entry name" value="Na/Ala_symport"/>
</dbReference>
<feature type="transmembrane region" description="Helical" evidence="8">
    <location>
        <begin position="391"/>
        <end position="408"/>
    </location>
</feature>
<dbReference type="Gene3D" id="1.20.1740.10">
    <property type="entry name" value="Amino acid/polyamine transporter I"/>
    <property type="match status" value="1"/>
</dbReference>
<dbReference type="PRINTS" id="PR00175">
    <property type="entry name" value="NAALASMPORT"/>
</dbReference>